<dbReference type="InterPro" id="IPR001878">
    <property type="entry name" value="Znf_CCHC"/>
</dbReference>
<evidence type="ECO:0000313" key="5">
    <source>
        <dbReference type="Proteomes" id="UP000027586"/>
    </source>
</evidence>
<dbReference type="STRING" id="1263082.A0A068SGK3"/>
<evidence type="ECO:0000256" key="2">
    <source>
        <dbReference type="SAM" id="MobiDB-lite"/>
    </source>
</evidence>
<evidence type="ECO:0000256" key="1">
    <source>
        <dbReference type="PROSITE-ProRule" id="PRU00047"/>
    </source>
</evidence>
<organism evidence="4 5">
    <name type="scientific">Lichtheimia corymbifera JMRC:FSU:9682</name>
    <dbReference type="NCBI Taxonomy" id="1263082"/>
    <lineage>
        <taxon>Eukaryota</taxon>
        <taxon>Fungi</taxon>
        <taxon>Fungi incertae sedis</taxon>
        <taxon>Mucoromycota</taxon>
        <taxon>Mucoromycotina</taxon>
        <taxon>Mucoromycetes</taxon>
        <taxon>Mucorales</taxon>
        <taxon>Lichtheimiaceae</taxon>
        <taxon>Lichtheimia</taxon>
    </lineage>
</organism>
<dbReference type="VEuPathDB" id="FungiDB:LCOR_11727.1"/>
<sequence>MSFAQTNKSPDKVSGNQNRQQRLSYANVTSANSSVRTHSPTRESLKATTHDDSVHSNVWKAGGSPASCSSLFFDLTSRSENRSTLLCHINASFPNNCGARLHSDHSRRIVELFIDDSDMYEKARTSGLAFEDDIRILPSVPLPADSSLIHLRLSNLPFTSRDKLANGIYTALSFFGEVLDYGILRDHDSSLFMGHGYATLNVSSSKQSPSLSHKISWPNSEDWFYATWAEMPLHCLHCHESGHSLSSCPSHPSQRRPCWSCGQNGHRAAKCPNRRPIVVKPITDPPMSPSSSTSTATSHSSESDVSMLSSDYSSLEAHNDMIISDYISKYRSDDAKPTTELYKPAMPTDAFDSTVRKYPMSDEAKKILRTLPTSIAIKLRLHGQPFPSATISSVSSGSVSSTMFKDT</sequence>
<dbReference type="AlphaFoldDB" id="A0A068SGK3"/>
<evidence type="ECO:0000313" key="4">
    <source>
        <dbReference type="EMBL" id="CDH60952.1"/>
    </source>
</evidence>
<keyword evidence="1" id="KW-0862">Zinc</keyword>
<gene>
    <name evidence="4" type="ORF">LCOR_11727.1</name>
</gene>
<keyword evidence="5" id="KW-1185">Reference proteome</keyword>
<dbReference type="GO" id="GO:0008270">
    <property type="term" value="F:zinc ion binding"/>
    <property type="evidence" value="ECO:0007669"/>
    <property type="project" value="UniProtKB-KW"/>
</dbReference>
<feature type="domain" description="CCHC-type" evidence="3">
    <location>
        <begin position="258"/>
        <end position="273"/>
    </location>
</feature>
<dbReference type="Gene3D" id="4.10.60.10">
    <property type="entry name" value="Zinc finger, CCHC-type"/>
    <property type="match status" value="1"/>
</dbReference>
<feature type="region of interest" description="Disordered" evidence="2">
    <location>
        <begin position="280"/>
        <end position="307"/>
    </location>
</feature>
<dbReference type="GO" id="GO:0003676">
    <property type="term" value="F:nucleic acid binding"/>
    <property type="evidence" value="ECO:0007669"/>
    <property type="project" value="InterPro"/>
</dbReference>
<protein>
    <recommendedName>
        <fullName evidence="3">CCHC-type domain-containing protein</fullName>
    </recommendedName>
</protein>
<comment type="caution">
    <text evidence="4">The sequence shown here is derived from an EMBL/GenBank/DDBJ whole genome shotgun (WGS) entry which is preliminary data.</text>
</comment>
<dbReference type="SUPFAM" id="SSF57756">
    <property type="entry name" value="Retrovirus zinc finger-like domains"/>
    <property type="match status" value="1"/>
</dbReference>
<accession>A0A068SGK3</accession>
<keyword evidence="1" id="KW-0863">Zinc-finger</keyword>
<dbReference type="Proteomes" id="UP000027586">
    <property type="component" value="Unassembled WGS sequence"/>
</dbReference>
<dbReference type="SMART" id="SM00343">
    <property type="entry name" value="ZnF_C2HC"/>
    <property type="match status" value="2"/>
</dbReference>
<evidence type="ECO:0000259" key="3">
    <source>
        <dbReference type="PROSITE" id="PS50158"/>
    </source>
</evidence>
<dbReference type="OrthoDB" id="2264205at2759"/>
<dbReference type="PROSITE" id="PS50158">
    <property type="entry name" value="ZF_CCHC"/>
    <property type="match status" value="1"/>
</dbReference>
<reference evidence="4" key="1">
    <citation type="submission" date="2013-08" db="EMBL/GenBank/DDBJ databases">
        <title>Gene expansion shapes genome architecture in the human pathogen Lichtheimia corymbifera: an evolutionary genomics analysis in the ancient terrestrial Mucorales (Mucoromycotina).</title>
        <authorList>
            <person name="Schwartze V.U."/>
            <person name="Winter S."/>
            <person name="Shelest E."/>
            <person name="Marcet-Houben M."/>
            <person name="Horn F."/>
            <person name="Wehner S."/>
            <person name="Hoffmann K."/>
            <person name="Riege K."/>
            <person name="Sammeth M."/>
            <person name="Nowrousian M."/>
            <person name="Valiante V."/>
            <person name="Linde J."/>
            <person name="Jacobsen I.D."/>
            <person name="Marz M."/>
            <person name="Brakhage A.A."/>
            <person name="Gabaldon T."/>
            <person name="Bocker S."/>
            <person name="Voigt K."/>
        </authorList>
    </citation>
    <scope>NUCLEOTIDE SEQUENCE [LARGE SCALE GENOMIC DNA]</scope>
    <source>
        <strain evidence="4">FSU 9682</strain>
    </source>
</reference>
<feature type="region of interest" description="Disordered" evidence="2">
    <location>
        <begin position="25"/>
        <end position="53"/>
    </location>
</feature>
<feature type="compositionally biased region" description="Low complexity" evidence="2">
    <location>
        <begin position="289"/>
        <end position="307"/>
    </location>
</feature>
<keyword evidence="1" id="KW-0479">Metal-binding</keyword>
<feature type="compositionally biased region" description="Basic and acidic residues" evidence="2">
    <location>
        <begin position="40"/>
        <end position="53"/>
    </location>
</feature>
<dbReference type="EMBL" id="CBTN010000117">
    <property type="protein sequence ID" value="CDH60952.1"/>
    <property type="molecule type" value="Genomic_DNA"/>
</dbReference>
<proteinExistence type="predicted"/>
<feature type="compositionally biased region" description="Polar residues" evidence="2">
    <location>
        <begin position="25"/>
        <end position="38"/>
    </location>
</feature>
<name>A0A068SGK3_9FUNG</name>
<dbReference type="InterPro" id="IPR036875">
    <property type="entry name" value="Znf_CCHC_sf"/>
</dbReference>
<feature type="region of interest" description="Disordered" evidence="2">
    <location>
        <begin position="1"/>
        <end position="20"/>
    </location>
</feature>